<dbReference type="SMART" id="SM00355">
    <property type="entry name" value="ZnF_C2H2"/>
    <property type="match status" value="2"/>
</dbReference>
<evidence type="ECO:0000313" key="15">
    <source>
        <dbReference type="EnsemblFungi" id="PTTG_00697-t43_1-p1"/>
    </source>
</evidence>
<feature type="domain" description="C2H2-type" evidence="13">
    <location>
        <begin position="119"/>
        <end position="146"/>
    </location>
</feature>
<evidence type="ECO:0000313" key="14">
    <source>
        <dbReference type="EMBL" id="OAV85962.1"/>
    </source>
</evidence>
<dbReference type="GO" id="GO:0003677">
    <property type="term" value="F:DNA binding"/>
    <property type="evidence" value="ECO:0007669"/>
    <property type="project" value="UniProtKB-KW"/>
</dbReference>
<dbReference type="PANTHER" id="PTHR24394">
    <property type="entry name" value="ZINC FINGER PROTEIN"/>
    <property type="match status" value="1"/>
</dbReference>
<dbReference type="STRING" id="630390.A0A0C4EIY0"/>
<dbReference type="Pfam" id="PF00096">
    <property type="entry name" value="zf-C2H2"/>
    <property type="match status" value="2"/>
</dbReference>
<feature type="region of interest" description="Disordered" evidence="12">
    <location>
        <begin position="175"/>
        <end position="194"/>
    </location>
</feature>
<organism evidence="14">
    <name type="scientific">Puccinia triticina (isolate 1-1 / race 1 (BBBD))</name>
    <name type="common">Brown leaf rust fungus</name>
    <dbReference type="NCBI Taxonomy" id="630390"/>
    <lineage>
        <taxon>Eukaryota</taxon>
        <taxon>Fungi</taxon>
        <taxon>Dikarya</taxon>
        <taxon>Basidiomycota</taxon>
        <taxon>Pucciniomycotina</taxon>
        <taxon>Pucciniomycetes</taxon>
        <taxon>Pucciniales</taxon>
        <taxon>Pucciniaceae</taxon>
        <taxon>Puccinia</taxon>
    </lineage>
</organism>
<evidence type="ECO:0000256" key="6">
    <source>
        <dbReference type="ARBA" id="ARBA00022833"/>
    </source>
</evidence>
<sequence length="227" mass="25605">MEPAHRIRMNSMASSASSQSYSLIDDKSIYLSIIQPEVPEILLGCNTPYRTGLQWSFEASPYDDRFALQSHSIHPEQTPPGTLGLAPSYSFGRYPEIYVQPFREDFMAKAPVYSLDRPYKCEKCGSSFSRNHDLKRHSRIHLDIKPFPCSCCDKAFARKDALKRHLLMKGCSRSKSAISRGSPQSPERQKLSKVPNVYAGQATATGIPSKTYEIKLQNIKCSMPTFM</sequence>
<dbReference type="PROSITE" id="PS00028">
    <property type="entry name" value="ZINC_FINGER_C2H2_1"/>
    <property type="match status" value="1"/>
</dbReference>
<dbReference type="SUPFAM" id="SSF57667">
    <property type="entry name" value="beta-beta-alpha zinc fingers"/>
    <property type="match status" value="1"/>
</dbReference>
<evidence type="ECO:0000256" key="2">
    <source>
        <dbReference type="ARBA" id="ARBA00006991"/>
    </source>
</evidence>
<reference evidence="15 16" key="3">
    <citation type="journal article" date="2017" name="G3 (Bethesda)">
        <title>Comparative analysis highlights variable genome content of wheat rusts and divergence of the mating loci.</title>
        <authorList>
            <person name="Cuomo C.A."/>
            <person name="Bakkeren G."/>
            <person name="Khalil H.B."/>
            <person name="Panwar V."/>
            <person name="Joly D."/>
            <person name="Linning R."/>
            <person name="Sakthikumar S."/>
            <person name="Song X."/>
            <person name="Adiconis X."/>
            <person name="Fan L."/>
            <person name="Goldberg J.M."/>
            <person name="Levin J.Z."/>
            <person name="Young S."/>
            <person name="Zeng Q."/>
            <person name="Anikster Y."/>
            <person name="Bruce M."/>
            <person name="Wang M."/>
            <person name="Yin C."/>
            <person name="McCallum B."/>
            <person name="Szabo L.J."/>
            <person name="Hulbert S."/>
            <person name="Chen X."/>
            <person name="Fellers J.P."/>
        </authorList>
    </citation>
    <scope>NUCLEOTIDE SEQUENCE</scope>
    <source>
        <strain evidence="15">isolate 1-1 / race 1 (BBBD)</strain>
        <strain evidence="16">Isolate 1-1 / race 1 (BBBD)</strain>
    </source>
</reference>
<evidence type="ECO:0000256" key="12">
    <source>
        <dbReference type="SAM" id="MobiDB-lite"/>
    </source>
</evidence>
<comment type="similarity">
    <text evidence="2">Belongs to the krueppel C2H2-type zinc-finger protein family.</text>
</comment>
<keyword evidence="3" id="KW-0479">Metal-binding</keyword>
<reference evidence="14" key="2">
    <citation type="submission" date="2016-05" db="EMBL/GenBank/DDBJ databases">
        <title>Comparative analysis highlights variable genome content of wheat rusts and divergence of the mating loci.</title>
        <authorList>
            <person name="Cuomo C.A."/>
            <person name="Bakkeren G."/>
            <person name="Szabo L."/>
            <person name="Khalil H."/>
            <person name="Joly D."/>
            <person name="Goldberg J."/>
            <person name="Young S."/>
            <person name="Zeng Q."/>
            <person name="Fellers J."/>
        </authorList>
    </citation>
    <scope>NUCLEOTIDE SEQUENCE [LARGE SCALE GENOMIC DNA]</scope>
    <source>
        <strain evidence="14">1-1 BBBD Race 1</strain>
    </source>
</reference>
<dbReference type="PROSITE" id="PS50157">
    <property type="entry name" value="ZINC_FINGER_C2H2_2"/>
    <property type="match status" value="2"/>
</dbReference>
<evidence type="ECO:0000256" key="7">
    <source>
        <dbReference type="ARBA" id="ARBA00023015"/>
    </source>
</evidence>
<reference evidence="15" key="4">
    <citation type="submission" date="2025-05" db="UniProtKB">
        <authorList>
            <consortium name="EnsemblFungi"/>
        </authorList>
    </citation>
    <scope>IDENTIFICATION</scope>
    <source>
        <strain evidence="15">isolate 1-1 / race 1 (BBBD)</strain>
    </source>
</reference>
<evidence type="ECO:0000256" key="10">
    <source>
        <dbReference type="ARBA" id="ARBA00023242"/>
    </source>
</evidence>
<dbReference type="Gene3D" id="3.30.160.60">
    <property type="entry name" value="Classic Zinc Finger"/>
    <property type="match status" value="2"/>
</dbReference>
<keyword evidence="8" id="KW-0238">DNA-binding</keyword>
<evidence type="ECO:0000256" key="1">
    <source>
        <dbReference type="ARBA" id="ARBA00004123"/>
    </source>
</evidence>
<keyword evidence="9" id="KW-0804">Transcription</keyword>
<keyword evidence="7" id="KW-0805">Transcription regulation</keyword>
<proteinExistence type="inferred from homology"/>
<keyword evidence="5 11" id="KW-0863">Zinc-finger</keyword>
<gene>
    <name evidence="14" type="ORF">PTTG_00697</name>
</gene>
<dbReference type="InterPro" id="IPR013087">
    <property type="entry name" value="Znf_C2H2_type"/>
</dbReference>
<dbReference type="FunFam" id="3.30.160.60:FF:000145">
    <property type="entry name" value="Zinc finger protein 574"/>
    <property type="match status" value="1"/>
</dbReference>
<dbReference type="GO" id="GO:0005634">
    <property type="term" value="C:nucleus"/>
    <property type="evidence" value="ECO:0007669"/>
    <property type="project" value="UniProtKB-SubCell"/>
</dbReference>
<dbReference type="Proteomes" id="UP000005240">
    <property type="component" value="Unassembled WGS sequence"/>
</dbReference>
<evidence type="ECO:0000256" key="4">
    <source>
        <dbReference type="ARBA" id="ARBA00022737"/>
    </source>
</evidence>
<keyword evidence="6" id="KW-0862">Zinc</keyword>
<feature type="domain" description="C2H2-type" evidence="13">
    <location>
        <begin position="147"/>
        <end position="174"/>
    </location>
</feature>
<dbReference type="OrthoDB" id="8922241at2759"/>
<dbReference type="GO" id="GO:0000981">
    <property type="term" value="F:DNA-binding transcription factor activity, RNA polymerase II-specific"/>
    <property type="evidence" value="ECO:0007669"/>
    <property type="project" value="TreeGrafter"/>
</dbReference>
<dbReference type="VEuPathDB" id="FungiDB:PTTG_00697"/>
<dbReference type="PANTHER" id="PTHR24394:SF29">
    <property type="entry name" value="MYONEURIN"/>
    <property type="match status" value="1"/>
</dbReference>
<protein>
    <recommendedName>
        <fullName evidence="13">C2H2-type domain-containing protein</fullName>
    </recommendedName>
</protein>
<evidence type="ECO:0000259" key="13">
    <source>
        <dbReference type="PROSITE" id="PS50157"/>
    </source>
</evidence>
<evidence type="ECO:0000313" key="16">
    <source>
        <dbReference type="Proteomes" id="UP000005240"/>
    </source>
</evidence>
<keyword evidence="16" id="KW-1185">Reference proteome</keyword>
<dbReference type="GO" id="GO:0008270">
    <property type="term" value="F:zinc ion binding"/>
    <property type="evidence" value="ECO:0007669"/>
    <property type="project" value="UniProtKB-KW"/>
</dbReference>
<feature type="compositionally biased region" description="Polar residues" evidence="12">
    <location>
        <begin position="175"/>
        <end position="186"/>
    </location>
</feature>
<keyword evidence="4" id="KW-0677">Repeat</keyword>
<reference evidence="14" key="1">
    <citation type="submission" date="2009-11" db="EMBL/GenBank/DDBJ databases">
        <authorList>
            <consortium name="The Broad Institute Genome Sequencing Platform"/>
            <person name="Ward D."/>
            <person name="Feldgarden M."/>
            <person name="Earl A."/>
            <person name="Young S.K."/>
            <person name="Zeng Q."/>
            <person name="Koehrsen M."/>
            <person name="Alvarado L."/>
            <person name="Berlin A."/>
            <person name="Bochicchio J."/>
            <person name="Borenstein D."/>
            <person name="Chapman S.B."/>
            <person name="Chen Z."/>
            <person name="Engels R."/>
            <person name="Freedman E."/>
            <person name="Gellesch M."/>
            <person name="Goldberg J."/>
            <person name="Griggs A."/>
            <person name="Gujja S."/>
            <person name="Heilman E."/>
            <person name="Heiman D."/>
            <person name="Hepburn T."/>
            <person name="Howarth C."/>
            <person name="Jen D."/>
            <person name="Larson L."/>
            <person name="Lewis B."/>
            <person name="Mehta T."/>
            <person name="Park D."/>
            <person name="Pearson M."/>
            <person name="Roberts A."/>
            <person name="Saif S."/>
            <person name="Shea T."/>
            <person name="Shenoy N."/>
            <person name="Sisk P."/>
            <person name="Stolte C."/>
            <person name="Sykes S."/>
            <person name="Thomson T."/>
            <person name="Walk T."/>
            <person name="White J."/>
            <person name="Yandava C."/>
            <person name="Izard J."/>
            <person name="Baranova O.V."/>
            <person name="Blanton J.M."/>
            <person name="Tanner A.C."/>
            <person name="Dewhirst F.E."/>
            <person name="Haas B."/>
            <person name="Nusbaum C."/>
            <person name="Birren B."/>
        </authorList>
    </citation>
    <scope>NUCLEOTIDE SEQUENCE [LARGE SCALE GENOMIC DNA]</scope>
    <source>
        <strain evidence="14">1-1 BBBD Race 1</strain>
    </source>
</reference>
<dbReference type="EMBL" id="ADAS02002080">
    <property type="protein sequence ID" value="OAV85962.1"/>
    <property type="molecule type" value="Genomic_DNA"/>
</dbReference>
<keyword evidence="10" id="KW-0539">Nucleus</keyword>
<dbReference type="InterPro" id="IPR036236">
    <property type="entry name" value="Znf_C2H2_sf"/>
</dbReference>
<evidence type="ECO:0000256" key="3">
    <source>
        <dbReference type="ARBA" id="ARBA00022723"/>
    </source>
</evidence>
<dbReference type="FunFam" id="3.30.160.60:FF:000094">
    <property type="entry name" value="Zinc finger protein 605"/>
    <property type="match status" value="1"/>
</dbReference>
<name>A0A0C4EIY0_PUCT1</name>
<evidence type="ECO:0000256" key="8">
    <source>
        <dbReference type="ARBA" id="ARBA00023125"/>
    </source>
</evidence>
<evidence type="ECO:0000256" key="9">
    <source>
        <dbReference type="ARBA" id="ARBA00023163"/>
    </source>
</evidence>
<comment type="subcellular location">
    <subcellularLocation>
        <location evidence="1">Nucleus</location>
    </subcellularLocation>
</comment>
<evidence type="ECO:0000256" key="11">
    <source>
        <dbReference type="PROSITE-ProRule" id="PRU00042"/>
    </source>
</evidence>
<accession>A0A0C4EIY0</accession>
<dbReference type="EnsemblFungi" id="PTTG_00697-t43_1">
    <property type="protein sequence ID" value="PTTG_00697-t43_1-p1"/>
    <property type="gene ID" value="PTTG_00697"/>
</dbReference>
<evidence type="ECO:0000256" key="5">
    <source>
        <dbReference type="ARBA" id="ARBA00022771"/>
    </source>
</evidence>
<dbReference type="AlphaFoldDB" id="A0A0C4EIY0"/>